<dbReference type="PANTHER" id="PTHR24246:SF27">
    <property type="entry name" value="ADENOSINE RECEPTOR, ISOFORM A"/>
    <property type="match status" value="1"/>
</dbReference>
<evidence type="ECO:0000256" key="3">
    <source>
        <dbReference type="ARBA" id="ARBA00022692"/>
    </source>
</evidence>
<proteinExistence type="inferred from homology"/>
<dbReference type="SUPFAM" id="SSF81321">
    <property type="entry name" value="Family A G protein-coupled receptor-like"/>
    <property type="match status" value="1"/>
</dbReference>
<organism evidence="13 14">
    <name type="scientific">Desmophyllum pertusum</name>
    <dbReference type="NCBI Taxonomy" id="174260"/>
    <lineage>
        <taxon>Eukaryota</taxon>
        <taxon>Metazoa</taxon>
        <taxon>Cnidaria</taxon>
        <taxon>Anthozoa</taxon>
        <taxon>Hexacorallia</taxon>
        <taxon>Scleractinia</taxon>
        <taxon>Caryophylliina</taxon>
        <taxon>Caryophylliidae</taxon>
        <taxon>Desmophyllum</taxon>
    </lineage>
</organism>
<feature type="transmembrane region" description="Helical" evidence="11">
    <location>
        <begin position="180"/>
        <end position="200"/>
    </location>
</feature>
<keyword evidence="4 11" id="KW-1133">Transmembrane helix</keyword>
<evidence type="ECO:0000256" key="7">
    <source>
        <dbReference type="ARBA" id="ARBA00023170"/>
    </source>
</evidence>
<evidence type="ECO:0000313" key="14">
    <source>
        <dbReference type="Proteomes" id="UP001163046"/>
    </source>
</evidence>
<comment type="similarity">
    <text evidence="10">Belongs to the G-protein coupled receptor 1 family.</text>
</comment>
<feature type="transmembrane region" description="Helical" evidence="11">
    <location>
        <begin position="26"/>
        <end position="53"/>
    </location>
</feature>
<evidence type="ECO:0000256" key="9">
    <source>
        <dbReference type="ARBA" id="ARBA00023224"/>
    </source>
</evidence>
<feature type="transmembrane region" description="Helical" evidence="11">
    <location>
        <begin position="65"/>
        <end position="87"/>
    </location>
</feature>
<feature type="transmembrane region" description="Helical" evidence="11">
    <location>
        <begin position="233"/>
        <end position="254"/>
    </location>
</feature>
<accession>A0A9W9YZQ0</accession>
<dbReference type="Pfam" id="PF00001">
    <property type="entry name" value="7tm_1"/>
    <property type="match status" value="1"/>
</dbReference>
<keyword evidence="8" id="KW-0325">Glycoprotein</keyword>
<feature type="domain" description="G-protein coupled receptors family 1 profile" evidence="12">
    <location>
        <begin position="44"/>
        <end position="296"/>
    </location>
</feature>
<dbReference type="Proteomes" id="UP001163046">
    <property type="component" value="Unassembled WGS sequence"/>
</dbReference>
<dbReference type="PROSITE" id="PS00237">
    <property type="entry name" value="G_PROTEIN_RECEP_F1_1"/>
    <property type="match status" value="1"/>
</dbReference>
<feature type="transmembrane region" description="Helical" evidence="11">
    <location>
        <begin position="274"/>
        <end position="298"/>
    </location>
</feature>
<dbReference type="CDD" id="cd00637">
    <property type="entry name" value="7tm_classA_rhodopsin-like"/>
    <property type="match status" value="1"/>
</dbReference>
<dbReference type="PROSITE" id="PS50262">
    <property type="entry name" value="G_PROTEIN_RECEP_F1_2"/>
    <property type="match status" value="1"/>
</dbReference>
<evidence type="ECO:0000256" key="5">
    <source>
        <dbReference type="ARBA" id="ARBA00023040"/>
    </source>
</evidence>
<comment type="caution">
    <text evidence="13">The sequence shown here is derived from an EMBL/GenBank/DDBJ whole genome shotgun (WGS) entry which is preliminary data.</text>
</comment>
<name>A0A9W9YZQ0_9CNID</name>
<evidence type="ECO:0000256" key="10">
    <source>
        <dbReference type="RuleBase" id="RU000688"/>
    </source>
</evidence>
<dbReference type="EMBL" id="MU826837">
    <property type="protein sequence ID" value="KAJ7372351.1"/>
    <property type="molecule type" value="Genomic_DNA"/>
</dbReference>
<dbReference type="GO" id="GO:0004930">
    <property type="term" value="F:G protein-coupled receptor activity"/>
    <property type="evidence" value="ECO:0007669"/>
    <property type="project" value="UniProtKB-KW"/>
</dbReference>
<evidence type="ECO:0000256" key="2">
    <source>
        <dbReference type="ARBA" id="ARBA00022475"/>
    </source>
</evidence>
<keyword evidence="7 10" id="KW-0675">Receptor</keyword>
<evidence type="ECO:0000313" key="13">
    <source>
        <dbReference type="EMBL" id="KAJ7372351.1"/>
    </source>
</evidence>
<dbReference type="InterPro" id="IPR017452">
    <property type="entry name" value="GPCR_Rhodpsn_7TM"/>
</dbReference>
<dbReference type="InterPro" id="IPR000276">
    <property type="entry name" value="GPCR_Rhodpsn"/>
</dbReference>
<keyword evidence="2" id="KW-1003">Cell membrane</keyword>
<dbReference type="Gene3D" id="1.20.1070.10">
    <property type="entry name" value="Rhodopsin 7-helix transmembrane proteins"/>
    <property type="match status" value="1"/>
</dbReference>
<dbReference type="PRINTS" id="PR00237">
    <property type="entry name" value="GPCRRHODOPSN"/>
</dbReference>
<keyword evidence="5 10" id="KW-0297">G-protein coupled receptor</keyword>
<keyword evidence="9 10" id="KW-0807">Transducer</keyword>
<dbReference type="OrthoDB" id="5967704at2759"/>
<feature type="transmembrane region" description="Helical" evidence="11">
    <location>
        <begin position="107"/>
        <end position="127"/>
    </location>
</feature>
<evidence type="ECO:0000259" key="12">
    <source>
        <dbReference type="PROSITE" id="PS50262"/>
    </source>
</evidence>
<keyword evidence="6 11" id="KW-0472">Membrane</keyword>
<sequence length="361" mass="40244">MNESDFESHDPHDHELILEGNPTATVALLAGICSSLFGLVAFSTNSVLLFILYKDPYKYFRARATTFFVASLSLSDFFGGAFVQPLYSAYMFCLTAGVEEQTLYKMSLISSHVSTKISILTVVALSVDRYLAIKLSLKYKALITVRKVIACNVFIWLFCGIFEASHSTSGSEETFHVVDLHLQTTIPLTTLCAVYMATYIEFRRYSRNVVFVRANSGGRSRVFLRNIILEKKIVLTVVLIIVVLFISLLPYLIVNNLEEQCHEEHSSVCSELGFVITKALSVPMLCVSCAVNPFLYAWRIPQYRQALRLVSRTTCSRFRRQSRTVSTVVSNGVPTALASGSLIEQNILVGSHTQQKQAAGL</sequence>
<keyword evidence="14" id="KW-1185">Reference proteome</keyword>
<evidence type="ECO:0000256" key="4">
    <source>
        <dbReference type="ARBA" id="ARBA00022989"/>
    </source>
</evidence>
<evidence type="ECO:0000256" key="11">
    <source>
        <dbReference type="SAM" id="Phobius"/>
    </source>
</evidence>
<evidence type="ECO:0000256" key="6">
    <source>
        <dbReference type="ARBA" id="ARBA00023136"/>
    </source>
</evidence>
<reference evidence="13" key="1">
    <citation type="submission" date="2023-01" db="EMBL/GenBank/DDBJ databases">
        <title>Genome assembly of the deep-sea coral Lophelia pertusa.</title>
        <authorList>
            <person name="Herrera S."/>
            <person name="Cordes E."/>
        </authorList>
    </citation>
    <scope>NUCLEOTIDE SEQUENCE</scope>
    <source>
        <strain evidence="13">USNM1676648</strain>
        <tissue evidence="13">Polyp</tissue>
    </source>
</reference>
<comment type="subcellular location">
    <subcellularLocation>
        <location evidence="1">Cell membrane</location>
        <topology evidence="1">Multi-pass membrane protein</topology>
    </subcellularLocation>
</comment>
<evidence type="ECO:0000256" key="8">
    <source>
        <dbReference type="ARBA" id="ARBA00023180"/>
    </source>
</evidence>
<dbReference type="PANTHER" id="PTHR24246">
    <property type="entry name" value="OLFACTORY RECEPTOR AND ADENOSINE RECEPTOR"/>
    <property type="match status" value="1"/>
</dbReference>
<evidence type="ECO:0000256" key="1">
    <source>
        <dbReference type="ARBA" id="ARBA00004651"/>
    </source>
</evidence>
<dbReference type="AlphaFoldDB" id="A0A9W9YZQ0"/>
<gene>
    <name evidence="13" type="ORF">OS493_019796</name>
</gene>
<protein>
    <recommendedName>
        <fullName evidence="12">G-protein coupled receptors family 1 profile domain-containing protein</fullName>
    </recommendedName>
</protein>
<feature type="transmembrane region" description="Helical" evidence="11">
    <location>
        <begin position="148"/>
        <end position="168"/>
    </location>
</feature>
<dbReference type="GO" id="GO:0005886">
    <property type="term" value="C:plasma membrane"/>
    <property type="evidence" value="ECO:0007669"/>
    <property type="project" value="UniProtKB-SubCell"/>
</dbReference>
<keyword evidence="3 10" id="KW-0812">Transmembrane</keyword>